<evidence type="ECO:0000256" key="5">
    <source>
        <dbReference type="SAM" id="MobiDB-lite"/>
    </source>
</evidence>
<evidence type="ECO:0000313" key="7">
    <source>
        <dbReference type="EMBL" id="EAX87597.1"/>
    </source>
</evidence>
<protein>
    <recommendedName>
        <fullName evidence="9">Bap-like</fullName>
    </recommendedName>
</protein>
<feature type="region of interest" description="Disordered" evidence="5">
    <location>
        <begin position="953"/>
        <end position="991"/>
    </location>
</feature>
<keyword evidence="4 6" id="KW-0472">Membrane</keyword>
<keyword evidence="8" id="KW-1185">Reference proteome</keyword>
<dbReference type="VEuPathDB" id="TrichDB:TVAGG3_0367780"/>
<feature type="compositionally biased region" description="Polar residues" evidence="5">
    <location>
        <begin position="956"/>
        <end position="981"/>
    </location>
</feature>
<evidence type="ECO:0000256" key="4">
    <source>
        <dbReference type="ARBA" id="ARBA00023136"/>
    </source>
</evidence>
<dbReference type="PANTHER" id="PTHR15549">
    <property type="entry name" value="PAIRED IMMUNOGLOBULIN-LIKE TYPE 2 RECEPTOR"/>
    <property type="match status" value="1"/>
</dbReference>
<dbReference type="GO" id="GO:0071944">
    <property type="term" value="C:cell periphery"/>
    <property type="evidence" value="ECO:0007669"/>
    <property type="project" value="UniProtKB-ARBA"/>
</dbReference>
<accession>A2G5H0</accession>
<evidence type="ECO:0000256" key="6">
    <source>
        <dbReference type="SAM" id="Phobius"/>
    </source>
</evidence>
<evidence type="ECO:0000313" key="8">
    <source>
        <dbReference type="Proteomes" id="UP000001542"/>
    </source>
</evidence>
<name>A2G5H0_TRIV3</name>
<dbReference type="PANTHER" id="PTHR15549:SF30">
    <property type="entry name" value="MID2 DOMAIN-CONTAINING PROTEIN"/>
    <property type="match status" value="1"/>
</dbReference>
<evidence type="ECO:0000256" key="1">
    <source>
        <dbReference type="ARBA" id="ARBA00004167"/>
    </source>
</evidence>
<dbReference type="RefSeq" id="XP_001300527.1">
    <property type="nucleotide sequence ID" value="XM_001300526.1"/>
</dbReference>
<dbReference type="GO" id="GO:0016020">
    <property type="term" value="C:membrane"/>
    <property type="evidence" value="ECO:0007669"/>
    <property type="project" value="UniProtKB-SubCell"/>
</dbReference>
<organism evidence="7 8">
    <name type="scientific">Trichomonas vaginalis (strain ATCC PRA-98 / G3)</name>
    <dbReference type="NCBI Taxonomy" id="412133"/>
    <lineage>
        <taxon>Eukaryota</taxon>
        <taxon>Metamonada</taxon>
        <taxon>Parabasalia</taxon>
        <taxon>Trichomonadida</taxon>
        <taxon>Trichomonadidae</taxon>
        <taxon>Trichomonas</taxon>
    </lineage>
</organism>
<proteinExistence type="predicted"/>
<dbReference type="VEuPathDB" id="TrichDB:TVAG_137010"/>
<feature type="region of interest" description="Disordered" evidence="5">
    <location>
        <begin position="1024"/>
        <end position="1080"/>
    </location>
</feature>
<feature type="transmembrane region" description="Helical" evidence="6">
    <location>
        <begin position="995"/>
        <end position="1019"/>
    </location>
</feature>
<keyword evidence="3 6" id="KW-1133">Transmembrane helix</keyword>
<gene>
    <name evidence="7" type="ORF">TVAG_137010</name>
</gene>
<dbReference type="Proteomes" id="UP000001542">
    <property type="component" value="Unassembled WGS sequence"/>
</dbReference>
<dbReference type="EMBL" id="DS114425">
    <property type="protein sequence ID" value="EAX87597.1"/>
    <property type="molecule type" value="Genomic_DNA"/>
</dbReference>
<dbReference type="InParanoid" id="A2G5H0"/>
<feature type="compositionally biased region" description="Acidic residues" evidence="5">
    <location>
        <begin position="1068"/>
        <end position="1080"/>
    </location>
</feature>
<reference evidence="7" key="1">
    <citation type="submission" date="2006-10" db="EMBL/GenBank/DDBJ databases">
        <authorList>
            <person name="Amadeo P."/>
            <person name="Zhao Q."/>
            <person name="Wortman J."/>
            <person name="Fraser-Liggett C."/>
            <person name="Carlton J."/>
        </authorList>
    </citation>
    <scope>NUCLEOTIDE SEQUENCE</scope>
    <source>
        <strain evidence="7">G3</strain>
    </source>
</reference>
<feature type="compositionally biased region" description="Polar residues" evidence="5">
    <location>
        <begin position="1026"/>
        <end position="1036"/>
    </location>
</feature>
<dbReference type="InterPro" id="IPR051694">
    <property type="entry name" value="Immunoregulatory_rcpt-like"/>
</dbReference>
<evidence type="ECO:0000256" key="3">
    <source>
        <dbReference type="ARBA" id="ARBA00022989"/>
    </source>
</evidence>
<dbReference type="AlphaFoldDB" id="A2G5H0"/>
<reference evidence="7" key="2">
    <citation type="journal article" date="2007" name="Science">
        <title>Draft genome sequence of the sexually transmitted pathogen Trichomonas vaginalis.</title>
        <authorList>
            <person name="Carlton J.M."/>
            <person name="Hirt R.P."/>
            <person name="Silva J.C."/>
            <person name="Delcher A.L."/>
            <person name="Schatz M."/>
            <person name="Zhao Q."/>
            <person name="Wortman J.R."/>
            <person name="Bidwell S.L."/>
            <person name="Alsmark U.C.M."/>
            <person name="Besteiro S."/>
            <person name="Sicheritz-Ponten T."/>
            <person name="Noel C.J."/>
            <person name="Dacks J.B."/>
            <person name="Foster P.G."/>
            <person name="Simillion C."/>
            <person name="Van de Peer Y."/>
            <person name="Miranda-Saavedra D."/>
            <person name="Barton G.J."/>
            <person name="Westrop G.D."/>
            <person name="Mueller S."/>
            <person name="Dessi D."/>
            <person name="Fiori P.L."/>
            <person name="Ren Q."/>
            <person name="Paulsen I."/>
            <person name="Zhang H."/>
            <person name="Bastida-Corcuera F.D."/>
            <person name="Simoes-Barbosa A."/>
            <person name="Brown M.T."/>
            <person name="Hayes R.D."/>
            <person name="Mukherjee M."/>
            <person name="Okumura C.Y."/>
            <person name="Schneider R."/>
            <person name="Smith A.J."/>
            <person name="Vanacova S."/>
            <person name="Villalvazo M."/>
            <person name="Haas B.J."/>
            <person name="Pertea M."/>
            <person name="Feldblyum T.V."/>
            <person name="Utterback T.R."/>
            <person name="Shu C.L."/>
            <person name="Osoegawa K."/>
            <person name="de Jong P.J."/>
            <person name="Hrdy I."/>
            <person name="Horvathova L."/>
            <person name="Zubacova Z."/>
            <person name="Dolezal P."/>
            <person name="Malik S.B."/>
            <person name="Logsdon J.M. Jr."/>
            <person name="Henze K."/>
            <person name="Gupta A."/>
            <person name="Wang C.C."/>
            <person name="Dunne R.L."/>
            <person name="Upcroft J.A."/>
            <person name="Upcroft P."/>
            <person name="White O."/>
            <person name="Salzberg S.L."/>
            <person name="Tang P."/>
            <person name="Chiu C.-H."/>
            <person name="Lee Y.-S."/>
            <person name="Embley T.M."/>
            <person name="Coombs G.H."/>
            <person name="Mottram J.C."/>
            <person name="Tachezy J."/>
            <person name="Fraser-Liggett C.M."/>
            <person name="Johnson P.J."/>
        </authorList>
    </citation>
    <scope>NUCLEOTIDE SEQUENCE [LARGE SCALE GENOMIC DNA]</scope>
    <source>
        <strain evidence="7">G3</strain>
    </source>
</reference>
<dbReference type="KEGG" id="tva:4745249"/>
<keyword evidence="2 6" id="KW-0812">Transmembrane</keyword>
<comment type="subcellular location">
    <subcellularLocation>
        <location evidence="1">Membrane</location>
        <topology evidence="1">Single-pass membrane protein</topology>
    </subcellularLocation>
</comment>
<sequence length="1080" mass="122012">MFLSFLFLKAHSLSIKVNDEKANYDIFDGENSLSENSDGLYIRYLLKNNKYPTKKDDGTYKTALEARALGINTEYSYTPVDADSNIIKVTTKITSSVSKYSWFGFTWNAYLGSKLFKVFETTNSHYGFVLQNKSTTSLAYTILFLGYEDATNRLGRSFIHRFTISPERTFTNSSKHMYSTNADIFTAFWNAKITPDEPVEIIYYLAKGIYDPPSFYVNGGVTVKESYEVGETFSVPVKHGFAKTGRSSIACYEIYDSNGKAIEFHEVDTFTRDSSDVEKEYQYNIKLPETSGQYTIKLFSKYETFNSTSVKYLVTVQNSNAVPTLSLLDIQPDEDGNYEGSKESPIKRDHNGHYTIHAVYGIDASGANVKLNYQFWNYSDETLYSKGTLDEFTTNDNITKEIRKDIEMPEVDEIFYLVLQSVSGDKNSEEQKLYFLIYNEKIQLSFESKPPSAIEVGTEYSFVFTVNDTDDNSLLFRYTVDGDGSDDPVQFGKTEQTTKYTFKWTPTSQYVNKEVTLVFYFNDTVKEAHLTSKHTILPKTPKFELIDQIDKDRYRHDEDFVIHARYGYAESGVTVKAQYELVNDDGFTQSGELGHFVTTTSKLYDELVSTRIPLPESEGDYFIRIWVSANSVKSDPVWTMTIHIYNEPIKLVWVEPIAENVEISRRYSFSVTISDEDDTTVDISAGIGNDRSDRRTLSLTQTRSSVETFTFTAPPSTGSIEYYIVGRDSSSEVSIHRTFNITDHAPPELTLTRDVQTEIHHDKDLYVYYTFGVKRAGETVKAIYELYDFSTGQLVETKELDHFTTENGLDNQISVEVESAIPIPEEEKTYKLKLFAKVGEETSTPVEIDEIRVLNSRIDLSFAEEYNKEVHVGDECQFKIKVTDIDDNSLKFSYSINNIQIGDETTITKNSESTVYTHKFTPDDSYANKDVTITFTFGDDNRKSSIDATFKVLPNSEPTIHPSQSVPSSKINENSSGNNNDPKSRGGKTNPGKTAGIVIGVIIAILVVAAIIIITIILMKRKKDNGSANDDTNNDSIDMMNEETRTTVTGEEYATADNPLFSTADVDAGIDSDSPDGENV</sequence>
<evidence type="ECO:0008006" key="9">
    <source>
        <dbReference type="Google" id="ProtNLM"/>
    </source>
</evidence>
<evidence type="ECO:0000256" key="2">
    <source>
        <dbReference type="ARBA" id="ARBA00022692"/>
    </source>
</evidence>